<gene>
    <name evidence="1" type="ORF">NLG97_g1055</name>
</gene>
<sequence length="896" mass="101828">MGSMAYAPFQSPRSKSPPRQHHVDSQSPAWTSTTQDPYYSNEDIEILHEIVSIAQEKLEDPNGPRPLPATALFKAYDEVLPKHGVDPDDENHLSRLIFRVGGEKGSRSLPEKFQAVLASMGISLEYGDDGQRPSRSSHSSVEGSSRHDFQYQNYSSASPRPDDGSFEELAAPRPLADDNEHNSMDIEWKLGEEFPSAAIFVSSSKPTAANITEEPDLSQLSRHDPHGLVTHSLRQPVITVPEPPEGDVELTEVDQEVPLLQSALSQPKLLHLLDRWRAASANQRSQRLQSPPIANNDEPPANYVQNPQEPVTEEVVPEVRSIPANTVSPSRNEGQVAETSARRPEFESTPTRIPTTHHELALASDETINDRGSYNAMLNRAGRAREIYLASKAFNHWAERTAARLEKEAVARRHMIRFRCFRGWSNAPNSRSPAVDTLRAATAVQKLRRAIACQEEQLRAAASTIYADHRAQKAKYALTQWRCSTAQQNIQREIAYGAKRGIISSWSYLARIHNERAKLAVKSQQDAKKTQLIRHWASKAQQAETRLAMSKHVGFVRPMFAHLAAWWDHTQVEKRAEMLRSNLLWKKAHSALDIWSLRARAQAFVWRADYQSATMALDKWTAVIRKGRMQESRVALAVERREISTSLSRVEQFSEYTSKLDFYAQRARLFIMASKFLRVLDHAHECKKASRKEEIRQQLRARYKEVSSARKKRQFHSALNLWRSSAAHHATIVADTKKHVDALDRNLKLSAVKTWMEATSQHEEQLATGQKHAINHVLNKWEDLSYELAEQDAQSWDAWMQRKQRQALKSWSISSVQGSGRAHTAIMVQQRHQVDDRNRAFQFWRHSSQNMEAPDPGFTSTTPASHMLNGRRSWRTMSMRKSTIKQEPPPTGSDRL</sequence>
<dbReference type="Proteomes" id="UP001148737">
    <property type="component" value="Unassembled WGS sequence"/>
</dbReference>
<name>A0ACC1R649_9HYPO</name>
<organism evidence="1 2">
    <name type="scientific">Lecanicillium saksenae</name>
    <dbReference type="NCBI Taxonomy" id="468837"/>
    <lineage>
        <taxon>Eukaryota</taxon>
        <taxon>Fungi</taxon>
        <taxon>Dikarya</taxon>
        <taxon>Ascomycota</taxon>
        <taxon>Pezizomycotina</taxon>
        <taxon>Sordariomycetes</taxon>
        <taxon>Hypocreomycetidae</taxon>
        <taxon>Hypocreales</taxon>
        <taxon>Cordycipitaceae</taxon>
        <taxon>Lecanicillium</taxon>
    </lineage>
</organism>
<dbReference type="EMBL" id="JANAKD010000046">
    <property type="protein sequence ID" value="KAJ3498522.1"/>
    <property type="molecule type" value="Genomic_DNA"/>
</dbReference>
<keyword evidence="2" id="KW-1185">Reference proteome</keyword>
<protein>
    <submittedName>
        <fullName evidence="1">Uncharacterized protein</fullName>
    </submittedName>
</protein>
<proteinExistence type="predicted"/>
<evidence type="ECO:0000313" key="1">
    <source>
        <dbReference type="EMBL" id="KAJ3498522.1"/>
    </source>
</evidence>
<evidence type="ECO:0000313" key="2">
    <source>
        <dbReference type="Proteomes" id="UP001148737"/>
    </source>
</evidence>
<comment type="caution">
    <text evidence="1">The sequence shown here is derived from an EMBL/GenBank/DDBJ whole genome shotgun (WGS) entry which is preliminary data.</text>
</comment>
<accession>A0ACC1R649</accession>
<reference evidence="1" key="1">
    <citation type="submission" date="2022-07" db="EMBL/GenBank/DDBJ databases">
        <title>Genome Sequence of Lecanicillium saksenae.</title>
        <authorList>
            <person name="Buettner E."/>
        </authorList>
    </citation>
    <scope>NUCLEOTIDE SEQUENCE</scope>
    <source>
        <strain evidence="1">VT-O1</strain>
    </source>
</reference>